<dbReference type="InterPro" id="IPR036635">
    <property type="entry name" value="MurB_C_sf"/>
</dbReference>
<keyword evidence="13 16" id="KW-0131">Cell cycle</keyword>
<dbReference type="SUPFAM" id="SSF56194">
    <property type="entry name" value="Uridine diphospho-N-Acetylenolpyruvylglucosamine reductase, MurB, C-terminal domain"/>
    <property type="match status" value="1"/>
</dbReference>
<evidence type="ECO:0000256" key="11">
    <source>
        <dbReference type="ARBA" id="ARBA00022984"/>
    </source>
</evidence>
<dbReference type="RefSeq" id="WP_008687764.1">
    <property type="nucleotide sequence ID" value="NZ_AP024510.1"/>
</dbReference>
<sequence>MTLKEKLQPYADVEVNVSLKTRTTFRIGGNCSYFIYPKNELCLLRVMDILKDEEMPIKIFGKGSNILCSDDDYDGVILCLDRYFTDFYFEEDGSCLVQAGTSIILLAHEAMKRSLSGLEFASGIPGTIGGALFMNAGAYKSDMAGIVQEVYVLKEHTICIMRKDELDYAYRHSIFQQHRDWLILGCRLQLQEGDQKEIRDVMDSRRKRRMDSQPLNKPCAGSVFRNPESHQAWQLIESIGMRGKRIGGAMVSEKHANFIVNEDNAKANDVAALVEEIQKEVKERFDIDLITEVEKFNWNN</sequence>
<evidence type="ECO:0000256" key="15">
    <source>
        <dbReference type="ARBA" id="ARBA00048914"/>
    </source>
</evidence>
<dbReference type="Pfam" id="PF01565">
    <property type="entry name" value="FAD_binding_4"/>
    <property type="match status" value="1"/>
</dbReference>
<comment type="function">
    <text evidence="2 16">Cell wall formation.</text>
</comment>
<evidence type="ECO:0000256" key="14">
    <source>
        <dbReference type="ARBA" id="ARBA00023316"/>
    </source>
</evidence>
<feature type="active site" evidence="16">
    <location>
        <position position="171"/>
    </location>
</feature>
<dbReference type="InterPro" id="IPR016167">
    <property type="entry name" value="FAD-bd_PCMH_sub1"/>
</dbReference>
<evidence type="ECO:0000256" key="7">
    <source>
        <dbReference type="ARBA" id="ARBA00022630"/>
    </source>
</evidence>
<organism evidence="18 19">
    <name type="scientific">Longicatena caecimuris</name>
    <dbReference type="NCBI Taxonomy" id="1796635"/>
    <lineage>
        <taxon>Bacteria</taxon>
        <taxon>Bacillati</taxon>
        <taxon>Bacillota</taxon>
        <taxon>Erysipelotrichia</taxon>
        <taxon>Erysipelotrichales</taxon>
        <taxon>Erysipelotrichaceae</taxon>
        <taxon>Longicatena</taxon>
    </lineage>
</organism>
<keyword evidence="8 16" id="KW-0274">FAD</keyword>
<proteinExistence type="inferred from homology"/>
<dbReference type="InterPro" id="IPR011601">
    <property type="entry name" value="MurB_C"/>
</dbReference>
<keyword evidence="5 16" id="KW-0963">Cytoplasm</keyword>
<dbReference type="GO" id="GO:0008762">
    <property type="term" value="F:UDP-N-acetylmuramate dehydrogenase activity"/>
    <property type="evidence" value="ECO:0007669"/>
    <property type="project" value="UniProtKB-UniRule"/>
</dbReference>
<dbReference type="GO" id="GO:0051301">
    <property type="term" value="P:cell division"/>
    <property type="evidence" value="ECO:0007669"/>
    <property type="project" value="UniProtKB-KW"/>
</dbReference>
<comment type="cofactor">
    <cofactor evidence="1 16">
        <name>FAD</name>
        <dbReference type="ChEBI" id="CHEBI:57692"/>
    </cofactor>
</comment>
<dbReference type="GO" id="GO:0008360">
    <property type="term" value="P:regulation of cell shape"/>
    <property type="evidence" value="ECO:0007669"/>
    <property type="project" value="UniProtKB-KW"/>
</dbReference>
<feature type="domain" description="FAD-binding PCMH-type" evidence="17">
    <location>
        <begin position="26"/>
        <end position="193"/>
    </location>
</feature>
<keyword evidence="10 16" id="KW-0133">Cell shape</keyword>
<gene>
    <name evidence="16" type="primary">murB</name>
    <name evidence="18" type="ORF">EDD61_107115</name>
</gene>
<accession>A0A4R3TG91</accession>
<reference evidence="18 19" key="1">
    <citation type="submission" date="2019-03" db="EMBL/GenBank/DDBJ databases">
        <title>Genomic Encyclopedia of Type Strains, Phase IV (KMG-IV): sequencing the most valuable type-strain genomes for metagenomic binning, comparative biology and taxonomic classification.</title>
        <authorList>
            <person name="Goeker M."/>
        </authorList>
    </citation>
    <scope>NUCLEOTIDE SEQUENCE [LARGE SCALE GENOMIC DNA]</scope>
    <source>
        <strain evidence="18 19">DSM 29481</strain>
    </source>
</reference>
<protein>
    <recommendedName>
        <fullName evidence="16">UDP-N-acetylenolpyruvoylglucosamine reductase</fullName>
        <ecNumber evidence="16">1.3.1.98</ecNumber>
    </recommendedName>
    <alternativeName>
        <fullName evidence="16">UDP-N-acetylmuramate dehydrogenase</fullName>
    </alternativeName>
</protein>
<dbReference type="InterPro" id="IPR006094">
    <property type="entry name" value="Oxid_FAD_bind_N"/>
</dbReference>
<evidence type="ECO:0000256" key="6">
    <source>
        <dbReference type="ARBA" id="ARBA00022618"/>
    </source>
</evidence>
<feature type="active site" evidence="16">
    <location>
        <position position="292"/>
    </location>
</feature>
<dbReference type="AlphaFoldDB" id="A0A4R3TG91"/>
<dbReference type="GO" id="GO:0009252">
    <property type="term" value="P:peptidoglycan biosynthetic process"/>
    <property type="evidence" value="ECO:0007669"/>
    <property type="project" value="UniProtKB-UniRule"/>
</dbReference>
<evidence type="ECO:0000256" key="8">
    <source>
        <dbReference type="ARBA" id="ARBA00022827"/>
    </source>
</evidence>
<keyword evidence="19" id="KW-1185">Reference proteome</keyword>
<keyword evidence="9 16" id="KW-0521">NADP</keyword>
<evidence type="ECO:0000256" key="12">
    <source>
        <dbReference type="ARBA" id="ARBA00023002"/>
    </source>
</evidence>
<dbReference type="Gene3D" id="3.30.43.10">
    <property type="entry name" value="Uridine Diphospho-n-acetylenolpyruvylglucosamine Reductase, domain 2"/>
    <property type="match status" value="1"/>
</dbReference>
<evidence type="ECO:0000256" key="3">
    <source>
        <dbReference type="ARBA" id="ARBA00004496"/>
    </source>
</evidence>
<dbReference type="NCBIfam" id="TIGR00179">
    <property type="entry name" value="murB"/>
    <property type="match status" value="1"/>
</dbReference>
<comment type="similarity">
    <text evidence="16">Belongs to the MurB family.</text>
</comment>
<dbReference type="InterPro" id="IPR003170">
    <property type="entry name" value="MurB"/>
</dbReference>
<keyword evidence="12 16" id="KW-0560">Oxidoreductase</keyword>
<feature type="active site" description="Proton donor" evidence="16">
    <location>
        <position position="222"/>
    </location>
</feature>
<dbReference type="UniPathway" id="UPA00219"/>
<evidence type="ECO:0000313" key="18">
    <source>
        <dbReference type="EMBL" id="TCU60419.1"/>
    </source>
</evidence>
<evidence type="ECO:0000256" key="13">
    <source>
        <dbReference type="ARBA" id="ARBA00023306"/>
    </source>
</evidence>
<dbReference type="PANTHER" id="PTHR21071">
    <property type="entry name" value="UDP-N-ACETYLENOLPYRUVOYLGLUCOSAMINE REDUCTASE"/>
    <property type="match status" value="1"/>
</dbReference>
<dbReference type="GO" id="GO:0071949">
    <property type="term" value="F:FAD binding"/>
    <property type="evidence" value="ECO:0007669"/>
    <property type="project" value="InterPro"/>
</dbReference>
<evidence type="ECO:0000256" key="16">
    <source>
        <dbReference type="HAMAP-Rule" id="MF_00037"/>
    </source>
</evidence>
<dbReference type="Gene3D" id="3.90.78.10">
    <property type="entry name" value="UDP-N-acetylenolpyruvoylglucosamine reductase, C-terminal domain"/>
    <property type="match status" value="1"/>
</dbReference>
<evidence type="ECO:0000256" key="5">
    <source>
        <dbReference type="ARBA" id="ARBA00022490"/>
    </source>
</evidence>
<name>A0A4R3TG91_9FIRM</name>
<dbReference type="Pfam" id="PF02873">
    <property type="entry name" value="MurB_C"/>
    <property type="match status" value="1"/>
</dbReference>
<comment type="pathway">
    <text evidence="4 16">Cell wall biogenesis; peptidoglycan biosynthesis.</text>
</comment>
<evidence type="ECO:0000256" key="4">
    <source>
        <dbReference type="ARBA" id="ARBA00004752"/>
    </source>
</evidence>
<keyword evidence="7 16" id="KW-0285">Flavoprotein</keyword>
<evidence type="ECO:0000313" key="19">
    <source>
        <dbReference type="Proteomes" id="UP000295773"/>
    </source>
</evidence>
<evidence type="ECO:0000259" key="17">
    <source>
        <dbReference type="PROSITE" id="PS51387"/>
    </source>
</evidence>
<dbReference type="InterPro" id="IPR016169">
    <property type="entry name" value="FAD-bd_PCMH_sub2"/>
</dbReference>
<dbReference type="GO" id="GO:0071555">
    <property type="term" value="P:cell wall organization"/>
    <property type="evidence" value="ECO:0007669"/>
    <property type="project" value="UniProtKB-KW"/>
</dbReference>
<comment type="catalytic activity">
    <reaction evidence="15 16">
        <text>UDP-N-acetyl-alpha-D-muramate + NADP(+) = UDP-N-acetyl-3-O-(1-carboxyvinyl)-alpha-D-glucosamine + NADPH + H(+)</text>
        <dbReference type="Rhea" id="RHEA:12248"/>
        <dbReference type="ChEBI" id="CHEBI:15378"/>
        <dbReference type="ChEBI" id="CHEBI:57783"/>
        <dbReference type="ChEBI" id="CHEBI:58349"/>
        <dbReference type="ChEBI" id="CHEBI:68483"/>
        <dbReference type="ChEBI" id="CHEBI:70757"/>
        <dbReference type="EC" id="1.3.1.98"/>
    </reaction>
</comment>
<dbReference type="PROSITE" id="PS51387">
    <property type="entry name" value="FAD_PCMH"/>
    <property type="match status" value="1"/>
</dbReference>
<dbReference type="EMBL" id="SMBP01000007">
    <property type="protein sequence ID" value="TCU60419.1"/>
    <property type="molecule type" value="Genomic_DNA"/>
</dbReference>
<evidence type="ECO:0000256" key="1">
    <source>
        <dbReference type="ARBA" id="ARBA00001974"/>
    </source>
</evidence>
<keyword evidence="6 16" id="KW-0132">Cell division</keyword>
<evidence type="ECO:0000256" key="2">
    <source>
        <dbReference type="ARBA" id="ARBA00003921"/>
    </source>
</evidence>
<dbReference type="NCBIfam" id="NF010480">
    <property type="entry name" value="PRK13905.1"/>
    <property type="match status" value="1"/>
</dbReference>
<dbReference type="EC" id="1.3.1.98" evidence="16"/>
<dbReference type="Proteomes" id="UP000295773">
    <property type="component" value="Unassembled WGS sequence"/>
</dbReference>
<comment type="subcellular location">
    <subcellularLocation>
        <location evidence="3 16">Cytoplasm</location>
    </subcellularLocation>
</comment>
<dbReference type="PANTHER" id="PTHR21071:SF4">
    <property type="entry name" value="UDP-N-ACETYLENOLPYRUVOYLGLUCOSAMINE REDUCTASE"/>
    <property type="match status" value="1"/>
</dbReference>
<dbReference type="Gene3D" id="3.30.465.10">
    <property type="match status" value="1"/>
</dbReference>
<dbReference type="InterPro" id="IPR036318">
    <property type="entry name" value="FAD-bd_PCMH-like_sf"/>
</dbReference>
<dbReference type="HAMAP" id="MF_00037">
    <property type="entry name" value="MurB"/>
    <property type="match status" value="1"/>
</dbReference>
<comment type="caution">
    <text evidence="18">The sequence shown here is derived from an EMBL/GenBank/DDBJ whole genome shotgun (WGS) entry which is preliminary data.</text>
</comment>
<evidence type="ECO:0000256" key="9">
    <source>
        <dbReference type="ARBA" id="ARBA00022857"/>
    </source>
</evidence>
<dbReference type="GO" id="GO:0005829">
    <property type="term" value="C:cytosol"/>
    <property type="evidence" value="ECO:0007669"/>
    <property type="project" value="TreeGrafter"/>
</dbReference>
<dbReference type="SUPFAM" id="SSF56176">
    <property type="entry name" value="FAD-binding/transporter-associated domain-like"/>
    <property type="match status" value="1"/>
</dbReference>
<keyword evidence="14 16" id="KW-0961">Cell wall biogenesis/degradation</keyword>
<keyword evidence="11 16" id="KW-0573">Peptidoglycan synthesis</keyword>
<evidence type="ECO:0000256" key="10">
    <source>
        <dbReference type="ARBA" id="ARBA00022960"/>
    </source>
</evidence>
<dbReference type="InterPro" id="IPR016166">
    <property type="entry name" value="FAD-bd_PCMH"/>
</dbReference>
<dbReference type="GeneID" id="73795992"/>